<evidence type="ECO:0000256" key="6">
    <source>
        <dbReference type="RuleBase" id="RU366058"/>
    </source>
</evidence>
<organism evidence="8 9">
    <name type="scientific">Sphaerochaeta pleomorpha (strain ATCC BAA-1885 / DSM 22778 / Grapes)</name>
    <dbReference type="NCBI Taxonomy" id="158190"/>
    <lineage>
        <taxon>Bacteria</taxon>
        <taxon>Pseudomonadati</taxon>
        <taxon>Spirochaetota</taxon>
        <taxon>Spirochaetia</taxon>
        <taxon>Spirochaetales</taxon>
        <taxon>Sphaerochaetaceae</taxon>
        <taxon>Sphaerochaeta</taxon>
    </lineage>
</organism>
<keyword evidence="4 6" id="KW-1133">Transmembrane helix</keyword>
<dbReference type="OrthoDB" id="371137at2"/>
<keyword evidence="9" id="KW-1185">Reference proteome</keyword>
<feature type="transmembrane region" description="Helical" evidence="6">
    <location>
        <begin position="146"/>
        <end position="166"/>
    </location>
</feature>
<name>G8QX56_SPHPG</name>
<sequence length="201" mass="22548">MERNQTQNNQRTKRQQSIRWLSIVLVAAFLGFVCIISKAYFEGKFNSVESLQKFIGQYGALGPVFLTSFQALQVVIPILPGFLGCAVGSVMFGPFLGFLCNYIGISGGSLIAFSLAKKFGMPLLQELFPQDKYKRWSAWASKSHSYTAFLFLAMLLPLFPDDFLCYLTGVSKMTARRFAWIICLGKPWCILAYSLGFSLIQ</sequence>
<gene>
    <name evidence="8" type="ordered locus">SpiGrapes_2891</name>
</gene>
<evidence type="ECO:0000313" key="9">
    <source>
        <dbReference type="Proteomes" id="UP000005632"/>
    </source>
</evidence>
<evidence type="ECO:0000256" key="2">
    <source>
        <dbReference type="ARBA" id="ARBA00022475"/>
    </source>
</evidence>
<comment type="similarity">
    <text evidence="6">Belongs to the TVP38/TMEM64 family.</text>
</comment>
<dbReference type="PANTHER" id="PTHR12677">
    <property type="entry name" value="GOLGI APPARATUS MEMBRANE PROTEIN TVP38-RELATED"/>
    <property type="match status" value="1"/>
</dbReference>
<evidence type="ECO:0000256" key="4">
    <source>
        <dbReference type="ARBA" id="ARBA00022989"/>
    </source>
</evidence>
<keyword evidence="5 6" id="KW-0472">Membrane</keyword>
<dbReference type="KEGG" id="sgp:SpiGrapes_2891"/>
<accession>G8QX56</accession>
<evidence type="ECO:0000256" key="3">
    <source>
        <dbReference type="ARBA" id="ARBA00022692"/>
    </source>
</evidence>
<dbReference type="EMBL" id="CP003155">
    <property type="protein sequence ID" value="AEV30641.1"/>
    <property type="molecule type" value="Genomic_DNA"/>
</dbReference>
<protein>
    <recommendedName>
        <fullName evidence="6">TVP38/TMEM64 family membrane protein</fullName>
    </recommendedName>
</protein>
<feature type="transmembrane region" description="Helical" evidence="6">
    <location>
        <begin position="95"/>
        <end position="116"/>
    </location>
</feature>
<dbReference type="InterPro" id="IPR032816">
    <property type="entry name" value="VTT_dom"/>
</dbReference>
<proteinExistence type="inferred from homology"/>
<feature type="transmembrane region" description="Helical" evidence="6">
    <location>
        <begin position="178"/>
        <end position="200"/>
    </location>
</feature>
<evidence type="ECO:0000256" key="1">
    <source>
        <dbReference type="ARBA" id="ARBA00004651"/>
    </source>
</evidence>
<dbReference type="AlphaFoldDB" id="G8QX56"/>
<dbReference type="PANTHER" id="PTHR12677:SF49">
    <property type="entry name" value="TVP38_TMEM64 FAMILY MEMBRANE PROTEIN"/>
    <property type="match status" value="1"/>
</dbReference>
<evidence type="ECO:0000256" key="5">
    <source>
        <dbReference type="ARBA" id="ARBA00023136"/>
    </source>
</evidence>
<dbReference type="eggNOG" id="COG0398">
    <property type="taxonomic scope" value="Bacteria"/>
</dbReference>
<dbReference type="GO" id="GO:0005886">
    <property type="term" value="C:plasma membrane"/>
    <property type="evidence" value="ECO:0007669"/>
    <property type="project" value="UniProtKB-SubCell"/>
</dbReference>
<keyword evidence="3 6" id="KW-0812">Transmembrane</keyword>
<keyword evidence="2 6" id="KW-1003">Cell membrane</keyword>
<dbReference type="InterPro" id="IPR015414">
    <property type="entry name" value="TMEM64"/>
</dbReference>
<feature type="transmembrane region" description="Helical" evidence="6">
    <location>
        <begin position="61"/>
        <end position="83"/>
    </location>
</feature>
<evidence type="ECO:0000259" key="7">
    <source>
        <dbReference type="Pfam" id="PF09335"/>
    </source>
</evidence>
<dbReference type="HOGENOM" id="CLU_038944_5_2_12"/>
<dbReference type="Pfam" id="PF09335">
    <property type="entry name" value="VTT_dom"/>
    <property type="match status" value="1"/>
</dbReference>
<comment type="subcellular location">
    <subcellularLocation>
        <location evidence="1 6">Cell membrane</location>
        <topology evidence="1 6">Multi-pass membrane protein</topology>
    </subcellularLocation>
</comment>
<reference evidence="8 9" key="1">
    <citation type="submission" date="2011-11" db="EMBL/GenBank/DDBJ databases">
        <title>Complete sequence of Spirochaeta sp. grapes.</title>
        <authorList>
            <consortium name="US DOE Joint Genome Institute"/>
            <person name="Lucas S."/>
            <person name="Han J."/>
            <person name="Lapidus A."/>
            <person name="Cheng J.-F."/>
            <person name="Goodwin L."/>
            <person name="Pitluck S."/>
            <person name="Peters L."/>
            <person name="Ovchinnikova G."/>
            <person name="Munk A.C."/>
            <person name="Detter J.C."/>
            <person name="Han C."/>
            <person name="Tapia R."/>
            <person name="Land M."/>
            <person name="Hauser L."/>
            <person name="Kyrpides N."/>
            <person name="Ivanova N."/>
            <person name="Pagani I."/>
            <person name="Ritalahtilisa K."/>
            <person name="Loeffler F."/>
            <person name="Woyke T."/>
        </authorList>
    </citation>
    <scope>NUCLEOTIDE SEQUENCE [LARGE SCALE GENOMIC DNA]</scope>
    <source>
        <strain evidence="9">ATCC BAA-1885 / DSM 22778 / Grapes</strain>
    </source>
</reference>
<feature type="domain" description="VTT" evidence="7">
    <location>
        <begin position="82"/>
        <end position="196"/>
    </location>
</feature>
<evidence type="ECO:0000313" key="8">
    <source>
        <dbReference type="EMBL" id="AEV30641.1"/>
    </source>
</evidence>
<feature type="transmembrane region" description="Helical" evidence="6">
    <location>
        <begin position="20"/>
        <end position="41"/>
    </location>
</feature>
<dbReference type="STRING" id="158190.SpiGrapes_2891"/>
<dbReference type="RefSeq" id="WP_014271480.1">
    <property type="nucleotide sequence ID" value="NC_016633.1"/>
</dbReference>
<dbReference type="Proteomes" id="UP000005632">
    <property type="component" value="Chromosome"/>
</dbReference>